<dbReference type="RefSeq" id="YP_009806841.1">
    <property type="nucleotide sequence ID" value="NC_048017.1"/>
</dbReference>
<name>A0A345KWF5_9CAUD</name>
<proteinExistence type="predicted"/>
<sequence length="35" mass="4473">MTRLVDTLRHWWRVLTLRDSPDYSRVEKYTSHYYK</sequence>
<gene>
    <name evidence="1" type="primary">62</name>
    <name evidence="1" type="ORF">SEA_EDEN_62</name>
</gene>
<evidence type="ECO:0000313" key="2">
    <source>
        <dbReference type="Proteomes" id="UP000260367"/>
    </source>
</evidence>
<dbReference type="EMBL" id="MH509447">
    <property type="protein sequence ID" value="AXH47357.1"/>
    <property type="molecule type" value="Genomic_DNA"/>
</dbReference>
<accession>A0A345KWF5</accession>
<organism evidence="1 2">
    <name type="scientific">Microbacterium phage Eden</name>
    <dbReference type="NCBI Taxonomy" id="2250289"/>
    <lineage>
        <taxon>Viruses</taxon>
        <taxon>Duplodnaviria</taxon>
        <taxon>Heunggongvirae</taxon>
        <taxon>Uroviricota</taxon>
        <taxon>Caudoviricetes</taxon>
        <taxon>Edenvirus</taxon>
        <taxon>Edenvirus eden</taxon>
    </lineage>
</organism>
<dbReference type="GeneID" id="54997711"/>
<reference evidence="2" key="1">
    <citation type="submission" date="2018-06" db="EMBL/GenBank/DDBJ databases">
        <authorList>
            <person name="Zhirakovskaya E."/>
        </authorList>
    </citation>
    <scope>NUCLEOTIDE SEQUENCE [LARGE SCALE GENOMIC DNA]</scope>
</reference>
<keyword evidence="2" id="KW-1185">Reference proteome</keyword>
<protein>
    <submittedName>
        <fullName evidence="1">Uncharacterized protein</fullName>
    </submittedName>
</protein>
<dbReference type="KEGG" id="vg:54997711"/>
<dbReference type="Proteomes" id="UP000260367">
    <property type="component" value="Segment"/>
</dbReference>
<evidence type="ECO:0000313" key="1">
    <source>
        <dbReference type="EMBL" id="AXH47357.1"/>
    </source>
</evidence>